<dbReference type="InterPro" id="IPR026960">
    <property type="entry name" value="RVT-Znf"/>
</dbReference>
<comment type="caution">
    <text evidence="3">The sequence shown here is derived from an EMBL/GenBank/DDBJ whole genome shotgun (WGS) entry which is preliminary data.</text>
</comment>
<gene>
    <name evidence="3" type="ORF">Tci_307107</name>
</gene>
<protein>
    <recommendedName>
        <fullName evidence="2">Reverse transcriptase zinc-binding domain-containing protein</fullName>
    </recommendedName>
</protein>
<dbReference type="Pfam" id="PF13966">
    <property type="entry name" value="zf-RVT"/>
    <property type="match status" value="1"/>
</dbReference>
<feature type="transmembrane region" description="Helical" evidence="1">
    <location>
        <begin position="181"/>
        <end position="198"/>
    </location>
</feature>
<dbReference type="EMBL" id="BKCJ010103294">
    <property type="protein sequence ID" value="GEX35132.1"/>
    <property type="molecule type" value="Genomic_DNA"/>
</dbReference>
<name>A0A699H2Z2_TANCI</name>
<keyword evidence="1" id="KW-0472">Membrane</keyword>
<keyword evidence="1" id="KW-0812">Transmembrane</keyword>
<keyword evidence="1" id="KW-1133">Transmembrane helix</keyword>
<evidence type="ECO:0000313" key="3">
    <source>
        <dbReference type="EMBL" id="GEX35132.1"/>
    </source>
</evidence>
<evidence type="ECO:0000256" key="1">
    <source>
        <dbReference type="SAM" id="Phobius"/>
    </source>
</evidence>
<dbReference type="AlphaFoldDB" id="A0A699H2Z2"/>
<reference evidence="3" key="1">
    <citation type="journal article" date="2019" name="Sci. Rep.">
        <title>Draft genome of Tanacetum cinerariifolium, the natural source of mosquito coil.</title>
        <authorList>
            <person name="Yamashiro T."/>
            <person name="Shiraishi A."/>
            <person name="Satake H."/>
            <person name="Nakayama K."/>
        </authorList>
    </citation>
    <scope>NUCLEOTIDE SEQUENCE</scope>
</reference>
<sequence>MIRDCNELIDKVQIRIQDWKNKALSIAGQLQLIQSVLGSIHIYWASVFILPTYILLNIEQLLRQFLWCHGSSGKGKSKVAWESVCLPKDEGGLGIRRLECFNTAIMASHIWKIISLKESLWWTELEPIGCFVSHRDMARVGLTPNSKVHDVIIDGTWLWPHDLIAKFLVLNNYNVPINYKMLISWFGMIVMVMLKIFWCPKFGMISEFVIRRKLKTQDLISAWDVSSSLGVVCSLCESNLDLHDHLFFECLVVCGIWNRVKDLAGLNASNPNIYDIIQDLLPIVNHRTTVNVIAKLVVAASAYYVWKERN</sequence>
<dbReference type="PANTHER" id="PTHR33116:SF78">
    <property type="entry name" value="OS12G0587133 PROTEIN"/>
    <property type="match status" value="1"/>
</dbReference>
<accession>A0A699H2Z2</accession>
<proteinExistence type="predicted"/>
<feature type="domain" description="Reverse transcriptase zinc-binding" evidence="2">
    <location>
        <begin position="199"/>
        <end position="257"/>
    </location>
</feature>
<dbReference type="PANTHER" id="PTHR33116">
    <property type="entry name" value="REVERSE TRANSCRIPTASE ZINC-BINDING DOMAIN-CONTAINING PROTEIN-RELATED-RELATED"/>
    <property type="match status" value="1"/>
</dbReference>
<feature type="transmembrane region" description="Helical" evidence="1">
    <location>
        <begin position="32"/>
        <end position="56"/>
    </location>
</feature>
<evidence type="ECO:0000259" key="2">
    <source>
        <dbReference type="Pfam" id="PF13966"/>
    </source>
</evidence>
<organism evidence="3">
    <name type="scientific">Tanacetum cinerariifolium</name>
    <name type="common">Dalmatian daisy</name>
    <name type="synonym">Chrysanthemum cinerariifolium</name>
    <dbReference type="NCBI Taxonomy" id="118510"/>
    <lineage>
        <taxon>Eukaryota</taxon>
        <taxon>Viridiplantae</taxon>
        <taxon>Streptophyta</taxon>
        <taxon>Embryophyta</taxon>
        <taxon>Tracheophyta</taxon>
        <taxon>Spermatophyta</taxon>
        <taxon>Magnoliopsida</taxon>
        <taxon>eudicotyledons</taxon>
        <taxon>Gunneridae</taxon>
        <taxon>Pentapetalae</taxon>
        <taxon>asterids</taxon>
        <taxon>campanulids</taxon>
        <taxon>Asterales</taxon>
        <taxon>Asteraceae</taxon>
        <taxon>Asteroideae</taxon>
        <taxon>Anthemideae</taxon>
        <taxon>Anthemidinae</taxon>
        <taxon>Tanacetum</taxon>
    </lineage>
</organism>